<proteinExistence type="predicted"/>
<dbReference type="Pfam" id="PF14393">
    <property type="entry name" value="DUF4422"/>
    <property type="match status" value="1"/>
</dbReference>
<evidence type="ECO:0000313" key="2">
    <source>
        <dbReference type="EMBL" id="OUJ04260.1"/>
    </source>
</evidence>
<organism evidence="2 3">
    <name type="scientific">Acetobacter malorum</name>
    <dbReference type="NCBI Taxonomy" id="178901"/>
    <lineage>
        <taxon>Bacteria</taxon>
        <taxon>Pseudomonadati</taxon>
        <taxon>Pseudomonadota</taxon>
        <taxon>Alphaproteobacteria</taxon>
        <taxon>Acetobacterales</taxon>
        <taxon>Acetobacteraceae</taxon>
        <taxon>Acetobacter</taxon>
    </lineage>
</organism>
<evidence type="ECO:0000259" key="1">
    <source>
        <dbReference type="Pfam" id="PF14393"/>
    </source>
</evidence>
<dbReference type="AlphaFoldDB" id="A0A1Y3G8P4"/>
<reference evidence="3" key="1">
    <citation type="submission" date="2014-06" db="EMBL/GenBank/DDBJ databases">
        <authorList>
            <person name="Winans N.J."/>
            <person name="Newell P.D."/>
            <person name="Douglas A.E."/>
        </authorList>
    </citation>
    <scope>NUCLEOTIDE SEQUENCE [LARGE SCALE GENOMIC DNA]</scope>
    <source>
        <strain evidence="3">DsW_057</strain>
    </source>
</reference>
<comment type="caution">
    <text evidence="2">The sequence shown here is derived from an EMBL/GenBank/DDBJ whole genome shotgun (WGS) entry which is preliminary data.</text>
</comment>
<sequence>MSKISIYVATHKNFMAPKNDGYIPIFLGKTLHPEKEINFLCDNEGDNISYLNKSFCELTAMYWMWKNDNSDIVGLSHYRRYFKANSNKEENFFDTETGKNYRYEGGAAIAAPSDFFEFNNNVDIIAASYVSAQGTIFENFENYHDINDMYLVREAIRRLFPDYVDAFDFFMKYHKLSNCNMFVAKKEVIDKYFEWIFTIMFHLLEMKFYRNYTDYQGRIFGFLSERLFNVWLCKNREHFCVSQRDLEFFEDQQFVEMT</sequence>
<dbReference type="EMBL" id="JOPG01000034">
    <property type="protein sequence ID" value="OUJ04260.1"/>
    <property type="molecule type" value="Genomic_DNA"/>
</dbReference>
<evidence type="ECO:0000313" key="3">
    <source>
        <dbReference type="Proteomes" id="UP000242683"/>
    </source>
</evidence>
<protein>
    <recommendedName>
        <fullName evidence="1">DUF4422 domain-containing protein</fullName>
    </recommendedName>
</protein>
<accession>A0A1Y3G8P4</accession>
<feature type="domain" description="DUF4422" evidence="1">
    <location>
        <begin position="6"/>
        <end position="235"/>
    </location>
</feature>
<dbReference type="RefSeq" id="WP_086654263.1">
    <property type="nucleotide sequence ID" value="NZ_JOPG01000034.1"/>
</dbReference>
<dbReference type="Proteomes" id="UP000242683">
    <property type="component" value="Unassembled WGS sequence"/>
</dbReference>
<dbReference type="InterPro" id="IPR025536">
    <property type="entry name" value="DUF4422"/>
</dbReference>
<dbReference type="OrthoDB" id="5672604at2"/>
<name>A0A1Y3G8P4_9PROT</name>
<gene>
    <name evidence="2" type="ORF">HK23_09820</name>
</gene>